<dbReference type="GO" id="GO:0003700">
    <property type="term" value="F:DNA-binding transcription factor activity"/>
    <property type="evidence" value="ECO:0007669"/>
    <property type="project" value="TreeGrafter"/>
</dbReference>
<dbReference type="Pfam" id="PF00440">
    <property type="entry name" value="TetR_N"/>
    <property type="match status" value="1"/>
</dbReference>
<keyword evidence="3" id="KW-0804">Transcription</keyword>
<evidence type="ECO:0000256" key="4">
    <source>
        <dbReference type="PROSITE-ProRule" id="PRU00335"/>
    </source>
</evidence>
<dbReference type="Pfam" id="PF21943">
    <property type="entry name" value="TetR_C_46"/>
    <property type="match status" value="1"/>
</dbReference>
<dbReference type="Proteomes" id="UP000438182">
    <property type="component" value="Unassembled WGS sequence"/>
</dbReference>
<dbReference type="InterPro" id="IPR001647">
    <property type="entry name" value="HTH_TetR"/>
</dbReference>
<dbReference type="GO" id="GO:0000976">
    <property type="term" value="F:transcription cis-regulatory region binding"/>
    <property type="evidence" value="ECO:0007669"/>
    <property type="project" value="TreeGrafter"/>
</dbReference>
<gene>
    <name evidence="6" type="ORF">GB864_13850</name>
</gene>
<evidence type="ECO:0000256" key="3">
    <source>
        <dbReference type="ARBA" id="ARBA00023163"/>
    </source>
</evidence>
<evidence type="ECO:0000256" key="2">
    <source>
        <dbReference type="ARBA" id="ARBA00023125"/>
    </source>
</evidence>
<proteinExistence type="predicted"/>
<sequence>MSATTGTTPRRRLSPDERRDQLIALGVAALADRGLDELGPAEIAERAGVSRTLFFHYFGSVTGFQLAVVTAARDGMLHATEPRPDLPPRERLHDTLARTLGFVHAHDGTFYSLVRGSAAGDPLTRRAVEEARDTQTQRVIVLFEELGIEITPAFAIAMRGWLAFTEQVLVDAAHGGALDDTAILDLLIGTLEATAARLDPRAAAIAR</sequence>
<dbReference type="PANTHER" id="PTHR30055">
    <property type="entry name" value="HTH-TYPE TRANSCRIPTIONAL REGULATOR RUTR"/>
    <property type="match status" value="1"/>
</dbReference>
<dbReference type="PANTHER" id="PTHR30055:SF174">
    <property type="entry name" value="TRANSCRIPTIONAL REGULATORY PROTEIN (PROBABLY TETR-FAMILY)-RELATED"/>
    <property type="match status" value="1"/>
</dbReference>
<name>A0A6I4NZ70_9MICO</name>
<feature type="domain" description="HTH tetR-type" evidence="5">
    <location>
        <begin position="16"/>
        <end position="76"/>
    </location>
</feature>
<dbReference type="InterPro" id="IPR050109">
    <property type="entry name" value="HTH-type_TetR-like_transc_reg"/>
</dbReference>
<evidence type="ECO:0000259" key="5">
    <source>
        <dbReference type="PROSITE" id="PS50977"/>
    </source>
</evidence>
<keyword evidence="1" id="KW-0805">Transcription regulation</keyword>
<evidence type="ECO:0000313" key="7">
    <source>
        <dbReference type="Proteomes" id="UP000438182"/>
    </source>
</evidence>
<dbReference type="PROSITE" id="PS50977">
    <property type="entry name" value="HTH_TETR_2"/>
    <property type="match status" value="1"/>
</dbReference>
<evidence type="ECO:0000256" key="1">
    <source>
        <dbReference type="ARBA" id="ARBA00023015"/>
    </source>
</evidence>
<dbReference type="RefSeq" id="WP_160426059.1">
    <property type="nucleotide sequence ID" value="NZ_WSTA01000070.1"/>
</dbReference>
<comment type="caution">
    <text evidence="6">The sequence shown here is derived from an EMBL/GenBank/DDBJ whole genome shotgun (WGS) entry which is preliminary data.</text>
</comment>
<dbReference type="EMBL" id="WSTA01000070">
    <property type="protein sequence ID" value="MWB99630.1"/>
    <property type="molecule type" value="Genomic_DNA"/>
</dbReference>
<dbReference type="SUPFAM" id="SSF46689">
    <property type="entry name" value="Homeodomain-like"/>
    <property type="match status" value="1"/>
</dbReference>
<accession>A0A6I4NZ70</accession>
<evidence type="ECO:0000313" key="6">
    <source>
        <dbReference type="EMBL" id="MWB99630.1"/>
    </source>
</evidence>
<dbReference type="InterPro" id="IPR054129">
    <property type="entry name" value="DesT_TetR_C"/>
</dbReference>
<protein>
    <submittedName>
        <fullName evidence="6">TetR family transcriptional regulator</fullName>
    </submittedName>
</protein>
<reference evidence="6 7" key="1">
    <citation type="submission" date="2019-12" db="EMBL/GenBank/DDBJ databases">
        <authorList>
            <person name="Kim Y.S."/>
        </authorList>
    </citation>
    <scope>NUCLEOTIDE SEQUENCE [LARGE SCALE GENOMIC DNA]</scope>
    <source>
        <strain evidence="6 7">MMS17-SY077</strain>
    </source>
</reference>
<dbReference type="AlphaFoldDB" id="A0A6I4NZ70"/>
<keyword evidence="2 4" id="KW-0238">DNA-binding</keyword>
<dbReference type="InterPro" id="IPR009057">
    <property type="entry name" value="Homeodomain-like_sf"/>
</dbReference>
<dbReference type="Gene3D" id="1.10.357.10">
    <property type="entry name" value="Tetracycline Repressor, domain 2"/>
    <property type="match status" value="1"/>
</dbReference>
<organism evidence="6 7">
    <name type="scientific">Agromyces seonyuensis</name>
    <dbReference type="NCBI Taxonomy" id="2662446"/>
    <lineage>
        <taxon>Bacteria</taxon>
        <taxon>Bacillati</taxon>
        <taxon>Actinomycetota</taxon>
        <taxon>Actinomycetes</taxon>
        <taxon>Micrococcales</taxon>
        <taxon>Microbacteriaceae</taxon>
        <taxon>Agromyces</taxon>
    </lineage>
</organism>
<feature type="DNA-binding region" description="H-T-H motif" evidence="4">
    <location>
        <begin position="39"/>
        <end position="58"/>
    </location>
</feature>
<keyword evidence="7" id="KW-1185">Reference proteome</keyword>